<evidence type="ECO:0000256" key="1">
    <source>
        <dbReference type="ARBA" id="ARBA00022737"/>
    </source>
</evidence>
<feature type="domain" description="C-type lectin" evidence="2">
    <location>
        <begin position="166"/>
        <end position="275"/>
    </location>
</feature>
<dbReference type="InterPro" id="IPR037524">
    <property type="entry name" value="PA14/GLEYA"/>
</dbReference>
<gene>
    <name evidence="4" type="ORF">DWB61_03925</name>
</gene>
<dbReference type="RefSeq" id="WP_125029588.1">
    <property type="nucleotide sequence ID" value="NZ_JAPXVP010000003.1"/>
</dbReference>
<dbReference type="InterPro" id="IPR016186">
    <property type="entry name" value="C-type_lectin-like/link_sf"/>
</dbReference>
<keyword evidence="5" id="KW-1185">Reference proteome</keyword>
<reference evidence="4 5" key="1">
    <citation type="submission" date="2018-07" db="EMBL/GenBank/DDBJ databases">
        <title>Draft genome sequence of Ancylomarina sp. M1P.</title>
        <authorList>
            <person name="Yadav S."/>
            <person name="Villanueva L."/>
            <person name="Damste J.S.S."/>
        </authorList>
    </citation>
    <scope>NUCLEOTIDE SEQUENCE [LARGE SCALE GENOMIC DNA]</scope>
    <source>
        <strain evidence="4 5">M1P</strain>
    </source>
</reference>
<evidence type="ECO:0000259" key="3">
    <source>
        <dbReference type="PROSITE" id="PS51820"/>
    </source>
</evidence>
<protein>
    <submittedName>
        <fullName evidence="4">HYR domain-containing protein</fullName>
    </submittedName>
</protein>
<dbReference type="SMART" id="SM00034">
    <property type="entry name" value="CLECT"/>
    <property type="match status" value="1"/>
</dbReference>
<evidence type="ECO:0000313" key="5">
    <source>
        <dbReference type="Proteomes" id="UP000285794"/>
    </source>
</evidence>
<dbReference type="InterPro" id="IPR003410">
    <property type="entry name" value="HYR_dom"/>
</dbReference>
<dbReference type="InterPro" id="IPR050111">
    <property type="entry name" value="C-type_lectin/snaclec_domain"/>
</dbReference>
<dbReference type="InterPro" id="IPR016187">
    <property type="entry name" value="CTDL_fold"/>
</dbReference>
<dbReference type="InterPro" id="IPR001304">
    <property type="entry name" value="C-type_lectin-like"/>
</dbReference>
<dbReference type="SUPFAM" id="SSF56436">
    <property type="entry name" value="C-type lectin-like"/>
    <property type="match status" value="1"/>
</dbReference>
<comment type="caution">
    <text evidence="4">The sequence shown here is derived from an EMBL/GenBank/DDBJ whole genome shotgun (WGS) entry which is preliminary data.</text>
</comment>
<dbReference type="PROSITE" id="PS51820">
    <property type="entry name" value="PA14"/>
    <property type="match status" value="1"/>
</dbReference>
<dbReference type="SUPFAM" id="SSF56988">
    <property type="entry name" value="Anthrax protective antigen"/>
    <property type="match status" value="1"/>
</dbReference>
<dbReference type="InterPro" id="IPR034007">
    <property type="entry name" value="CTLD_bac"/>
</dbReference>
<evidence type="ECO:0000259" key="2">
    <source>
        <dbReference type="PROSITE" id="PS50041"/>
    </source>
</evidence>
<dbReference type="AlphaFoldDB" id="A0A425Y572"/>
<evidence type="ECO:0000313" key="4">
    <source>
        <dbReference type="EMBL" id="RRG23550.1"/>
    </source>
</evidence>
<dbReference type="InterPro" id="IPR011658">
    <property type="entry name" value="PA14_dom"/>
</dbReference>
<feature type="domain" description="PA14" evidence="3">
    <location>
        <begin position="326"/>
        <end position="464"/>
    </location>
</feature>
<dbReference type="Pfam" id="PF07691">
    <property type="entry name" value="PA14"/>
    <property type="match status" value="1"/>
</dbReference>
<dbReference type="Proteomes" id="UP000285794">
    <property type="component" value="Unassembled WGS sequence"/>
</dbReference>
<dbReference type="CDD" id="cd03603">
    <property type="entry name" value="CLECT_VCBS"/>
    <property type="match status" value="1"/>
</dbReference>
<sequence>MNLRRLLLIVLLIFQTILLYGQTLTVPTPEQVCFGEQGSIQATMSSGPGNNRRYRFDLYLNSSRVDRITTGSRTVTFSNLQVGTYSISVYRVNNGGNNPSFVDSENNIVLNNETESPIFQNPQSDISVNASDNICGAIVSYVYPVASDNCSARTGAITGYTSLGTLNGHTYYYSNSAVNVTTASNNSTNLGGHLVTINTQAENDWINSKVGEVWIGYNDAVSEGNFVWVTGENSSYENWNGGEPNNSGGEDYTVMYANGSWNDLRGTNNRRYVVEFQTATLSQTAGLPSGSLFPIGTTTNTFLATDNSGNTSTHSFDVIVTDNTAPAIASLKAEYYNGRSFNTLMETLNVSELNYNWGSGAPESNLVGTDDFSIRFQGNVKAPQTGTYTFYTTSDDGVRLWVDNNLIINNWTDHGPTVNTGTFNLLAGEATPIQLEYYERGGGAVIKLEWSGPGLTREFLTDSGGGSCNDITLDLSATGSAIISADDIDPGYTDACGIASRVLSKTNFTCSDFGDNAVTLTVTDVNSNVSSCDVNVKVIGAPDNSLSVVGDTKCDNEDAIVIIRDSELGVSYALYLGVTQIGSSVNGTGSDLNIAVLAADLPVGNNSITVKASKGACELDLLNHAMIVINPKPSPVGIFHE</sequence>
<dbReference type="SMART" id="SM00758">
    <property type="entry name" value="PA14"/>
    <property type="match status" value="1"/>
</dbReference>
<accession>A0A425Y572</accession>
<organism evidence="4 5">
    <name type="scientific">Ancylomarina euxinus</name>
    <dbReference type="NCBI Taxonomy" id="2283627"/>
    <lineage>
        <taxon>Bacteria</taxon>
        <taxon>Pseudomonadati</taxon>
        <taxon>Bacteroidota</taxon>
        <taxon>Bacteroidia</taxon>
        <taxon>Marinilabiliales</taxon>
        <taxon>Marinifilaceae</taxon>
        <taxon>Ancylomarina</taxon>
    </lineage>
</organism>
<dbReference type="PANTHER" id="PTHR22803">
    <property type="entry name" value="MANNOSE, PHOSPHOLIPASE, LECTIN RECEPTOR RELATED"/>
    <property type="match status" value="1"/>
</dbReference>
<dbReference type="Pfam" id="PF00059">
    <property type="entry name" value="Lectin_C"/>
    <property type="match status" value="1"/>
</dbReference>
<keyword evidence="1" id="KW-0677">Repeat</keyword>
<name>A0A425Y572_9BACT</name>
<dbReference type="Gene3D" id="3.90.182.10">
    <property type="entry name" value="Toxin - Anthrax Protective Antigen,domain 1"/>
    <property type="match status" value="1"/>
</dbReference>
<dbReference type="PROSITE" id="PS50041">
    <property type="entry name" value="C_TYPE_LECTIN_2"/>
    <property type="match status" value="1"/>
</dbReference>
<dbReference type="Gene3D" id="3.10.100.10">
    <property type="entry name" value="Mannose-Binding Protein A, subunit A"/>
    <property type="match status" value="1"/>
</dbReference>
<proteinExistence type="predicted"/>
<dbReference type="Pfam" id="PF02494">
    <property type="entry name" value="HYR"/>
    <property type="match status" value="1"/>
</dbReference>
<dbReference type="EMBL" id="QQWG01000003">
    <property type="protein sequence ID" value="RRG23550.1"/>
    <property type="molecule type" value="Genomic_DNA"/>
</dbReference>
<dbReference type="OrthoDB" id="1112978at2"/>